<dbReference type="SUPFAM" id="SSF52833">
    <property type="entry name" value="Thioredoxin-like"/>
    <property type="match status" value="1"/>
</dbReference>
<comment type="similarity">
    <text evidence="1">Belongs to the peroxiredoxin family. Prx5 subfamily.</text>
</comment>
<dbReference type="GO" id="GO:0042744">
    <property type="term" value="P:hydrogen peroxide catabolic process"/>
    <property type="evidence" value="ECO:0007669"/>
    <property type="project" value="TreeGrafter"/>
</dbReference>
<dbReference type="GO" id="GO:0034599">
    <property type="term" value="P:cellular response to oxidative stress"/>
    <property type="evidence" value="ECO:0007669"/>
    <property type="project" value="InterPro"/>
</dbReference>
<reference evidence="8" key="1">
    <citation type="submission" date="2021-09" db="EMBL/GenBank/DDBJ databases">
        <authorList>
            <consortium name="AG Swart"/>
            <person name="Singh M."/>
            <person name="Singh A."/>
            <person name="Seah K."/>
            <person name="Emmerich C."/>
        </authorList>
    </citation>
    <scope>NUCLEOTIDE SEQUENCE</scope>
    <source>
        <strain evidence="8">ATCC30299</strain>
    </source>
</reference>
<evidence type="ECO:0000256" key="5">
    <source>
        <dbReference type="PIRSR" id="PIRSR637944-1"/>
    </source>
</evidence>
<feature type="domain" description="Redoxin" evidence="7">
    <location>
        <begin position="123"/>
        <end position="229"/>
    </location>
</feature>
<evidence type="ECO:0000256" key="3">
    <source>
        <dbReference type="ARBA" id="ARBA00022862"/>
    </source>
</evidence>
<dbReference type="Gene3D" id="3.40.30.10">
    <property type="entry name" value="Glutaredoxin"/>
    <property type="match status" value="1"/>
</dbReference>
<dbReference type="GO" id="GO:0045454">
    <property type="term" value="P:cell redox homeostasis"/>
    <property type="evidence" value="ECO:0007669"/>
    <property type="project" value="TreeGrafter"/>
</dbReference>
<proteinExistence type="inferred from homology"/>
<keyword evidence="4" id="KW-0560">Oxidoreductase</keyword>
<dbReference type="InterPro" id="IPR013740">
    <property type="entry name" value="Redoxin"/>
</dbReference>
<feature type="compositionally biased region" description="Basic and acidic residues" evidence="6">
    <location>
        <begin position="25"/>
        <end position="45"/>
    </location>
</feature>
<dbReference type="GO" id="GO:0008379">
    <property type="term" value="F:thioredoxin peroxidase activity"/>
    <property type="evidence" value="ECO:0007669"/>
    <property type="project" value="InterPro"/>
</dbReference>
<evidence type="ECO:0000313" key="8">
    <source>
        <dbReference type="EMBL" id="CAG9310963.1"/>
    </source>
</evidence>
<name>A0AAU9IFK4_9CILI</name>
<keyword evidence="3" id="KW-0049">Antioxidant</keyword>
<keyword evidence="9" id="KW-1185">Reference proteome</keyword>
<accession>A0AAU9IFK4</accession>
<dbReference type="InterPro" id="IPR037944">
    <property type="entry name" value="PRX5-like"/>
</dbReference>
<gene>
    <name evidence="8" type="ORF">BSTOLATCC_MIC2677</name>
</gene>
<comment type="caution">
    <text evidence="8">The sequence shown here is derived from an EMBL/GenBank/DDBJ whole genome shotgun (WGS) entry which is preliminary data.</text>
</comment>
<feature type="active site" description="Cysteine sulfenic acid (-SOH) intermediate" evidence="5">
    <location>
        <position position="148"/>
    </location>
</feature>
<keyword evidence="2" id="KW-0575">Peroxidase</keyword>
<dbReference type="AlphaFoldDB" id="A0AAU9IFK4"/>
<evidence type="ECO:0000313" key="9">
    <source>
        <dbReference type="Proteomes" id="UP001162131"/>
    </source>
</evidence>
<evidence type="ECO:0000256" key="6">
    <source>
        <dbReference type="SAM" id="MobiDB-lite"/>
    </source>
</evidence>
<dbReference type="EMBL" id="CAJZBQ010000003">
    <property type="protein sequence ID" value="CAG9310963.1"/>
    <property type="molecule type" value="Genomic_DNA"/>
</dbReference>
<evidence type="ECO:0000256" key="1">
    <source>
        <dbReference type="ARBA" id="ARBA00010505"/>
    </source>
</evidence>
<dbReference type="InterPro" id="IPR036249">
    <property type="entry name" value="Thioredoxin-like_sf"/>
</dbReference>
<evidence type="ECO:0000256" key="4">
    <source>
        <dbReference type="ARBA" id="ARBA00023002"/>
    </source>
</evidence>
<dbReference type="Proteomes" id="UP001162131">
    <property type="component" value="Unassembled WGS sequence"/>
</dbReference>
<organism evidence="8 9">
    <name type="scientific">Blepharisma stoltei</name>
    <dbReference type="NCBI Taxonomy" id="1481888"/>
    <lineage>
        <taxon>Eukaryota</taxon>
        <taxon>Sar</taxon>
        <taxon>Alveolata</taxon>
        <taxon>Ciliophora</taxon>
        <taxon>Postciliodesmatophora</taxon>
        <taxon>Heterotrichea</taxon>
        <taxon>Heterotrichida</taxon>
        <taxon>Blepharismidae</taxon>
        <taxon>Blepharisma</taxon>
    </lineage>
</organism>
<evidence type="ECO:0000259" key="7">
    <source>
        <dbReference type="Pfam" id="PF08534"/>
    </source>
</evidence>
<dbReference type="PANTHER" id="PTHR10430">
    <property type="entry name" value="PEROXIREDOXIN"/>
    <property type="match status" value="1"/>
</dbReference>
<dbReference type="PANTHER" id="PTHR10430:SF16">
    <property type="entry name" value="PEROXIREDOXIN-5, MITOCHONDRIAL"/>
    <property type="match status" value="1"/>
</dbReference>
<dbReference type="Pfam" id="PF08534">
    <property type="entry name" value="Redoxin"/>
    <property type="match status" value="1"/>
</dbReference>
<evidence type="ECO:0000256" key="2">
    <source>
        <dbReference type="ARBA" id="ARBA00022559"/>
    </source>
</evidence>
<protein>
    <recommendedName>
        <fullName evidence="7">Redoxin domain-containing protein</fullName>
    </recommendedName>
</protein>
<feature type="region of interest" description="Disordered" evidence="6">
    <location>
        <begin position="25"/>
        <end position="46"/>
    </location>
</feature>
<dbReference type="GO" id="GO:0005737">
    <property type="term" value="C:cytoplasm"/>
    <property type="evidence" value="ECO:0007669"/>
    <property type="project" value="TreeGrafter"/>
</dbReference>
<sequence>MAFLRILKKSSLLSRNFSLFSDKRTQDHKKIFQSEEQKNEEEEKKKNKIYGKRFYEESKTKFKEWFPGETFDPKDCLKVQHTDVFDDADQYYNVKATWRKDLPDTELDFIKYNPDTKEYEIQKIKGREYFKQQRVIFVGIVGAFVPECTEQVVWDWATRSKGIKKSARMDEIIIVSMNDAYVMQHFAKKLDYGDRLSFIADWNGAFTKNAETLIEFDSGCGLGARSQRYSSPTIHGRMKAIYQSAHGDKLLYTVSSHPIYLWRLLGNWKGRERIYL</sequence>